<dbReference type="eggNOG" id="KOG3892">
    <property type="taxonomic scope" value="Eukaryota"/>
</dbReference>
<evidence type="ECO:0000256" key="2">
    <source>
        <dbReference type="ARBA" id="ARBA00011899"/>
    </source>
</evidence>
<keyword evidence="5" id="KW-0378">Hydrolase</keyword>
<dbReference type="STRING" id="1182541.W9YLQ7"/>
<dbReference type="InterPro" id="IPR006680">
    <property type="entry name" value="Amidohydro-rel"/>
</dbReference>
<keyword evidence="6" id="KW-0119">Carbohydrate metabolism</keyword>
<evidence type="ECO:0000313" key="10">
    <source>
        <dbReference type="EMBL" id="EXJ90615.1"/>
    </source>
</evidence>
<dbReference type="EC" id="3.5.1.25" evidence="2"/>
<dbReference type="GeneID" id="19158608"/>
<dbReference type="RefSeq" id="XP_007722809.1">
    <property type="nucleotide sequence ID" value="XM_007724619.1"/>
</dbReference>
<evidence type="ECO:0000313" key="11">
    <source>
        <dbReference type="Proteomes" id="UP000019484"/>
    </source>
</evidence>
<name>W9YLQ7_9EURO</name>
<dbReference type="GO" id="GO:0046872">
    <property type="term" value="F:metal ion binding"/>
    <property type="evidence" value="ECO:0007669"/>
    <property type="project" value="UniProtKB-KW"/>
</dbReference>
<protein>
    <recommendedName>
        <fullName evidence="3">N-acetylglucosamine-6-phosphate deacetylase</fullName>
        <ecNumber evidence="2">3.5.1.25</ecNumber>
    </recommendedName>
</protein>
<feature type="compositionally biased region" description="Low complexity" evidence="8">
    <location>
        <begin position="288"/>
        <end position="297"/>
    </location>
</feature>
<feature type="domain" description="Amidohydrolase-related" evidence="9">
    <location>
        <begin position="60"/>
        <end position="444"/>
    </location>
</feature>
<evidence type="ECO:0000256" key="4">
    <source>
        <dbReference type="ARBA" id="ARBA00022723"/>
    </source>
</evidence>
<evidence type="ECO:0000259" key="9">
    <source>
        <dbReference type="Pfam" id="PF01979"/>
    </source>
</evidence>
<dbReference type="Gene3D" id="3.20.20.140">
    <property type="entry name" value="Metal-dependent hydrolases"/>
    <property type="match status" value="1"/>
</dbReference>
<dbReference type="Pfam" id="PF01979">
    <property type="entry name" value="Amidohydro_1"/>
    <property type="match status" value="1"/>
</dbReference>
<comment type="catalytic activity">
    <reaction evidence="7">
        <text>N-acetyl-D-glucosamine 6-phosphate + H2O = D-glucosamine 6-phosphate + acetate</text>
        <dbReference type="Rhea" id="RHEA:22936"/>
        <dbReference type="ChEBI" id="CHEBI:15377"/>
        <dbReference type="ChEBI" id="CHEBI:30089"/>
        <dbReference type="ChEBI" id="CHEBI:57513"/>
        <dbReference type="ChEBI" id="CHEBI:58725"/>
        <dbReference type="EC" id="3.5.1.25"/>
    </reaction>
</comment>
<dbReference type="InterPro" id="IPR032466">
    <property type="entry name" value="Metal_Hydrolase"/>
</dbReference>
<dbReference type="InterPro" id="IPR011059">
    <property type="entry name" value="Metal-dep_hydrolase_composite"/>
</dbReference>
<dbReference type="AlphaFoldDB" id="W9YLQ7"/>
<dbReference type="GO" id="GO:0006046">
    <property type="term" value="P:N-acetylglucosamine catabolic process"/>
    <property type="evidence" value="ECO:0007669"/>
    <property type="project" value="TreeGrafter"/>
</dbReference>
<reference evidence="10 11" key="1">
    <citation type="submission" date="2013-03" db="EMBL/GenBank/DDBJ databases">
        <title>The Genome Sequence of Capronia coronata CBS 617.96.</title>
        <authorList>
            <consortium name="The Broad Institute Genomics Platform"/>
            <person name="Cuomo C."/>
            <person name="de Hoog S."/>
            <person name="Gorbushina A."/>
            <person name="Walker B."/>
            <person name="Young S.K."/>
            <person name="Zeng Q."/>
            <person name="Gargeya S."/>
            <person name="Fitzgerald M."/>
            <person name="Haas B."/>
            <person name="Abouelleil A."/>
            <person name="Allen A.W."/>
            <person name="Alvarado L."/>
            <person name="Arachchi H.M."/>
            <person name="Berlin A.M."/>
            <person name="Chapman S.B."/>
            <person name="Gainer-Dewar J."/>
            <person name="Goldberg J."/>
            <person name="Griggs A."/>
            <person name="Gujja S."/>
            <person name="Hansen M."/>
            <person name="Howarth C."/>
            <person name="Imamovic A."/>
            <person name="Ireland A."/>
            <person name="Larimer J."/>
            <person name="McCowan C."/>
            <person name="Murphy C."/>
            <person name="Pearson M."/>
            <person name="Poon T.W."/>
            <person name="Priest M."/>
            <person name="Roberts A."/>
            <person name="Saif S."/>
            <person name="Shea T."/>
            <person name="Sisk P."/>
            <person name="Sykes S."/>
            <person name="Wortman J."/>
            <person name="Nusbaum C."/>
            <person name="Birren B."/>
        </authorList>
    </citation>
    <scope>NUCLEOTIDE SEQUENCE [LARGE SCALE GENOMIC DNA]</scope>
    <source>
        <strain evidence="10 11">CBS 617.96</strain>
    </source>
</reference>
<dbReference type="OrthoDB" id="10264777at2759"/>
<keyword evidence="4" id="KW-0479">Metal-binding</keyword>
<accession>W9YLQ7</accession>
<evidence type="ECO:0000256" key="7">
    <source>
        <dbReference type="ARBA" id="ARBA00047647"/>
    </source>
</evidence>
<evidence type="ECO:0000256" key="6">
    <source>
        <dbReference type="ARBA" id="ARBA00023277"/>
    </source>
</evidence>
<feature type="region of interest" description="Disordered" evidence="8">
    <location>
        <begin position="252"/>
        <end position="297"/>
    </location>
</feature>
<dbReference type="InterPro" id="IPR003764">
    <property type="entry name" value="GlcNAc_6-P_deAcase"/>
</dbReference>
<dbReference type="EMBL" id="AMWN01000003">
    <property type="protein sequence ID" value="EXJ90615.1"/>
    <property type="molecule type" value="Genomic_DNA"/>
</dbReference>
<comment type="similarity">
    <text evidence="1">Belongs to the metallo-dependent hydrolases superfamily. NagA family.</text>
</comment>
<dbReference type="SUPFAM" id="SSF51556">
    <property type="entry name" value="Metallo-dependent hydrolases"/>
    <property type="match status" value="1"/>
</dbReference>
<organism evidence="10 11">
    <name type="scientific">Capronia coronata CBS 617.96</name>
    <dbReference type="NCBI Taxonomy" id="1182541"/>
    <lineage>
        <taxon>Eukaryota</taxon>
        <taxon>Fungi</taxon>
        <taxon>Dikarya</taxon>
        <taxon>Ascomycota</taxon>
        <taxon>Pezizomycotina</taxon>
        <taxon>Eurotiomycetes</taxon>
        <taxon>Chaetothyriomycetidae</taxon>
        <taxon>Chaetothyriales</taxon>
        <taxon>Herpotrichiellaceae</taxon>
        <taxon>Capronia</taxon>
    </lineage>
</organism>
<evidence type="ECO:0000256" key="3">
    <source>
        <dbReference type="ARBA" id="ARBA00018029"/>
    </source>
</evidence>
<dbReference type="Proteomes" id="UP000019484">
    <property type="component" value="Unassembled WGS sequence"/>
</dbReference>
<keyword evidence="11" id="KW-1185">Reference proteome</keyword>
<evidence type="ECO:0000256" key="5">
    <source>
        <dbReference type="ARBA" id="ARBA00022801"/>
    </source>
</evidence>
<dbReference type="PANTHER" id="PTHR11113">
    <property type="entry name" value="N-ACETYLGLUCOSAMINE-6-PHOSPHATE DEACETYLASE"/>
    <property type="match status" value="1"/>
</dbReference>
<evidence type="ECO:0000256" key="8">
    <source>
        <dbReference type="SAM" id="MobiDB-lite"/>
    </source>
</evidence>
<dbReference type="SUPFAM" id="SSF51338">
    <property type="entry name" value="Composite domain of metallo-dependent hydrolases"/>
    <property type="match status" value="1"/>
</dbReference>
<feature type="compositionally biased region" description="Low complexity" evidence="8">
    <location>
        <begin position="269"/>
        <end position="281"/>
    </location>
</feature>
<dbReference type="PANTHER" id="PTHR11113:SF14">
    <property type="entry name" value="N-ACETYLGLUCOSAMINE-6-PHOSPHATE DEACETYLASE"/>
    <property type="match status" value="1"/>
</dbReference>
<dbReference type="GO" id="GO:0008448">
    <property type="term" value="F:N-acetylglucosamine-6-phosphate deacetylase activity"/>
    <property type="evidence" value="ECO:0007669"/>
    <property type="project" value="UniProtKB-EC"/>
</dbReference>
<dbReference type="HOGENOM" id="CLU_032482_0_0_1"/>
<comment type="caution">
    <text evidence="10">The sequence shown here is derived from an EMBL/GenBank/DDBJ whole genome shotgun (WGS) entry which is preliminary data.</text>
</comment>
<gene>
    <name evidence="10" type="ORF">A1O1_03718</name>
</gene>
<dbReference type="CDD" id="cd00854">
    <property type="entry name" value="NagA"/>
    <property type="match status" value="1"/>
</dbReference>
<sequence>MASPGKLVTKFTNGYLLKNGQIVPGDLWISSETGQIISPQSAFYSSHLTPDKVVDLDGRIISPGFIDVQINGCYNFDFSMPDAEYAPKLAHTHRQMIKTGLTSYVATVISTRPESYHSVLPHLGPSGKDRDPGKGCESLGAHVEGPFLSPVRNGIHNPDVLREAHSWSDIEECYGASNLRNIRYITAAPEVGKMMSLIPEFVSRGIVVSIGHSDATFEQAQSAIAAGASMVTHLFNAMRPFGHREPGIFGLLGQSAPSTPVATPKHSRPGSASTSPRGSPRSSRRSTPRSSLSISTSAADLEKEARCVQPFYGLIADGVHLSPQALKIAYSAHPQGAILVTDAQKFAGCPDGVYDWRGEDRFVKEGKVLKLESNGRIAGSVVDLIDCVNNFMRFTGCGLAKALECVTSTPAKMLGKDVEKSKGRLEVGMDADLVILDEAPDGDLSVHQVWKFGVQVV</sequence>
<evidence type="ECO:0000256" key="1">
    <source>
        <dbReference type="ARBA" id="ARBA00010716"/>
    </source>
</evidence>
<proteinExistence type="inferred from homology"/>